<comment type="similarity">
    <text evidence="1">Belongs to the AHA1 family.</text>
</comment>
<accession>A0A3N4Q2L0</accession>
<gene>
    <name evidence="3" type="ORF">EGT74_02415</name>
</gene>
<dbReference type="AlphaFoldDB" id="A0A3N4Q2L0"/>
<dbReference type="EMBL" id="RPDH01000001">
    <property type="protein sequence ID" value="RPE14306.1"/>
    <property type="molecule type" value="Genomic_DNA"/>
</dbReference>
<reference evidence="3 4" key="1">
    <citation type="submission" date="2018-11" db="EMBL/GenBank/DDBJ databases">
        <title>Chitinophaga lutea sp.nov., isolate from arsenic contaminated soil.</title>
        <authorList>
            <person name="Zong Y."/>
        </authorList>
    </citation>
    <scope>NUCLEOTIDE SEQUENCE [LARGE SCALE GENOMIC DNA]</scope>
    <source>
        <strain evidence="3 4">ZY74</strain>
    </source>
</reference>
<evidence type="ECO:0000313" key="4">
    <source>
        <dbReference type="Proteomes" id="UP000278351"/>
    </source>
</evidence>
<evidence type="ECO:0000259" key="2">
    <source>
        <dbReference type="Pfam" id="PF08327"/>
    </source>
</evidence>
<sequence>MTTDTSKTRDLIVTRTFDAPLEEVWKAWSDSGYVKQWWGPKVFTCPVAKMDFREGGASLVCMRTPDGHDLYNTWNYHKIVPMELIEFVMRFSDADGQAVDPAKMGLPAELAAGVRHKITFRPVDGKTEMTVTEFGYTNDQTYEMSKAGLEECLDKMALIFSKK</sequence>
<protein>
    <submittedName>
        <fullName evidence="3">SRPBCC domain-containing protein</fullName>
    </submittedName>
</protein>
<evidence type="ECO:0000313" key="3">
    <source>
        <dbReference type="EMBL" id="RPE14306.1"/>
    </source>
</evidence>
<comment type="caution">
    <text evidence="3">The sequence shown here is derived from an EMBL/GenBank/DDBJ whole genome shotgun (WGS) entry which is preliminary data.</text>
</comment>
<dbReference type="InterPro" id="IPR013538">
    <property type="entry name" value="ASHA1/2-like_C"/>
</dbReference>
<evidence type="ECO:0000256" key="1">
    <source>
        <dbReference type="ARBA" id="ARBA00006817"/>
    </source>
</evidence>
<organism evidence="3 4">
    <name type="scientific">Chitinophaga lutea</name>
    <dbReference type="NCBI Taxonomy" id="2488634"/>
    <lineage>
        <taxon>Bacteria</taxon>
        <taxon>Pseudomonadati</taxon>
        <taxon>Bacteroidota</taxon>
        <taxon>Chitinophagia</taxon>
        <taxon>Chitinophagales</taxon>
        <taxon>Chitinophagaceae</taxon>
        <taxon>Chitinophaga</taxon>
    </lineage>
</organism>
<dbReference type="InterPro" id="IPR023393">
    <property type="entry name" value="START-like_dom_sf"/>
</dbReference>
<feature type="domain" description="Activator of Hsp90 ATPase homologue 1/2-like C-terminal" evidence="2">
    <location>
        <begin position="18"/>
        <end position="159"/>
    </location>
</feature>
<dbReference type="SUPFAM" id="SSF55961">
    <property type="entry name" value="Bet v1-like"/>
    <property type="match status" value="1"/>
</dbReference>
<dbReference type="OrthoDB" id="384974at2"/>
<dbReference type="CDD" id="cd07814">
    <property type="entry name" value="SRPBCC_CalC_Aha1-like"/>
    <property type="match status" value="1"/>
</dbReference>
<dbReference type="Proteomes" id="UP000278351">
    <property type="component" value="Unassembled WGS sequence"/>
</dbReference>
<dbReference type="Pfam" id="PF08327">
    <property type="entry name" value="AHSA1"/>
    <property type="match status" value="1"/>
</dbReference>
<proteinExistence type="inferred from homology"/>
<dbReference type="Gene3D" id="3.30.530.20">
    <property type="match status" value="1"/>
</dbReference>
<name>A0A3N4Q2L0_9BACT</name>
<keyword evidence="4" id="KW-1185">Reference proteome</keyword>